<dbReference type="EMBL" id="CM042011">
    <property type="protein sequence ID" value="KAI3764513.1"/>
    <property type="molecule type" value="Genomic_DNA"/>
</dbReference>
<dbReference type="Proteomes" id="UP001055811">
    <property type="component" value="Linkage Group LG03"/>
</dbReference>
<gene>
    <name evidence="1" type="ORF">L2E82_14522</name>
</gene>
<sequence length="86" mass="9784">MTIILDYSLRLLVTLTLIFSTLVFFEGTVDALHEIAEQLGKRDWNFSLNPCDGNPNWNTSKSDEMPEYHNNLICNCSFGVCHVVSM</sequence>
<accession>A0ACB9EZM6</accession>
<protein>
    <submittedName>
        <fullName evidence="1">Uncharacterized protein</fullName>
    </submittedName>
</protein>
<reference evidence="1 2" key="2">
    <citation type="journal article" date="2022" name="Mol. Ecol. Resour.">
        <title>The genomes of chicory, endive, great burdock and yacon provide insights into Asteraceae paleo-polyploidization history and plant inulin production.</title>
        <authorList>
            <person name="Fan W."/>
            <person name="Wang S."/>
            <person name="Wang H."/>
            <person name="Wang A."/>
            <person name="Jiang F."/>
            <person name="Liu H."/>
            <person name="Zhao H."/>
            <person name="Xu D."/>
            <person name="Zhang Y."/>
        </authorList>
    </citation>
    <scope>NUCLEOTIDE SEQUENCE [LARGE SCALE GENOMIC DNA]</scope>
    <source>
        <strain evidence="2">cv. Punajuju</strain>
        <tissue evidence="1">Leaves</tissue>
    </source>
</reference>
<organism evidence="1 2">
    <name type="scientific">Cichorium intybus</name>
    <name type="common">Chicory</name>
    <dbReference type="NCBI Taxonomy" id="13427"/>
    <lineage>
        <taxon>Eukaryota</taxon>
        <taxon>Viridiplantae</taxon>
        <taxon>Streptophyta</taxon>
        <taxon>Embryophyta</taxon>
        <taxon>Tracheophyta</taxon>
        <taxon>Spermatophyta</taxon>
        <taxon>Magnoliopsida</taxon>
        <taxon>eudicotyledons</taxon>
        <taxon>Gunneridae</taxon>
        <taxon>Pentapetalae</taxon>
        <taxon>asterids</taxon>
        <taxon>campanulids</taxon>
        <taxon>Asterales</taxon>
        <taxon>Asteraceae</taxon>
        <taxon>Cichorioideae</taxon>
        <taxon>Cichorieae</taxon>
        <taxon>Cichoriinae</taxon>
        <taxon>Cichorium</taxon>
    </lineage>
</organism>
<evidence type="ECO:0000313" key="1">
    <source>
        <dbReference type="EMBL" id="KAI3764513.1"/>
    </source>
</evidence>
<name>A0ACB9EZM6_CICIN</name>
<reference evidence="2" key="1">
    <citation type="journal article" date="2022" name="Mol. Ecol. Resour.">
        <title>The genomes of chicory, endive, great burdock and yacon provide insights into Asteraceae palaeo-polyploidization history and plant inulin production.</title>
        <authorList>
            <person name="Fan W."/>
            <person name="Wang S."/>
            <person name="Wang H."/>
            <person name="Wang A."/>
            <person name="Jiang F."/>
            <person name="Liu H."/>
            <person name="Zhao H."/>
            <person name="Xu D."/>
            <person name="Zhang Y."/>
        </authorList>
    </citation>
    <scope>NUCLEOTIDE SEQUENCE [LARGE SCALE GENOMIC DNA]</scope>
    <source>
        <strain evidence="2">cv. Punajuju</strain>
    </source>
</reference>
<comment type="caution">
    <text evidence="1">The sequence shown here is derived from an EMBL/GenBank/DDBJ whole genome shotgun (WGS) entry which is preliminary data.</text>
</comment>
<proteinExistence type="predicted"/>
<evidence type="ECO:0000313" key="2">
    <source>
        <dbReference type="Proteomes" id="UP001055811"/>
    </source>
</evidence>
<keyword evidence="2" id="KW-1185">Reference proteome</keyword>